<accession>A0A3M3QK66</accession>
<gene>
    <name evidence="2" type="ORF">ALQ51_03065</name>
    <name evidence="1" type="ORF">ALQ53_03268</name>
</gene>
<proteinExistence type="predicted"/>
<dbReference type="Proteomes" id="UP000270524">
    <property type="component" value="Unassembled WGS sequence"/>
</dbReference>
<dbReference type="EMBL" id="RBPH01000044">
    <property type="protein sequence ID" value="RMN84415.1"/>
    <property type="molecule type" value="Genomic_DNA"/>
</dbReference>
<evidence type="ECO:0000313" key="3">
    <source>
        <dbReference type="Proteomes" id="UP000269335"/>
    </source>
</evidence>
<dbReference type="EMBL" id="RBPJ01000234">
    <property type="protein sequence ID" value="RMN91159.1"/>
    <property type="molecule type" value="Genomic_DNA"/>
</dbReference>
<evidence type="ECO:0000313" key="1">
    <source>
        <dbReference type="EMBL" id="RMN84415.1"/>
    </source>
</evidence>
<evidence type="ECO:0000313" key="2">
    <source>
        <dbReference type="EMBL" id="RMN91159.1"/>
    </source>
</evidence>
<sequence length="470" mass="52458">MSNRHPNASSPLAKLLGQSTRISKKIAKQIIRFHRMSHTELIAHFNGNRFSSFCSLQTPKNELFYGLEGRKLFFELAEALVKYAPELQGRVDLEKIVGAVKKSYVKQFIVGGMSIDNEAVKDMLEYALGDIKLSFDAYKHYIPCVLFVGSSPDEFSVGPVKFVRTSALFSSMVPPGWDTQDNDEALDRQTTIDYYKEYPWVACVEVGLCEYNASFEMAIYACATALNIIRVCLGSGVTDEVRLSTDASSDLKSAKIWGSSSGELEWSHSYKFKSPSGPSNWYESLNEGDGGRIKSFFGAVIEKTCAFGEHSELSGRLIDSVNWFGDACLERSPAASIVKYVTSIERLYLASSEFGVKSRFVNRVSKILSDFELSSDHLARQDASEVYNLRSTLVHGGSSPRTRETLLQKVKAEKLAQGCILCAEQLYLVIFDAFDSKSPEELEAAMRQYDAQGLQWCIDKARTRILSLQT</sequence>
<organism evidence="2 4">
    <name type="scientific">Pseudomonas cannabina</name>
    <dbReference type="NCBI Taxonomy" id="86840"/>
    <lineage>
        <taxon>Bacteria</taxon>
        <taxon>Pseudomonadati</taxon>
        <taxon>Pseudomonadota</taxon>
        <taxon>Gammaproteobacteria</taxon>
        <taxon>Pseudomonadales</taxon>
        <taxon>Pseudomonadaceae</taxon>
        <taxon>Pseudomonas</taxon>
    </lineage>
</organism>
<dbReference type="AlphaFoldDB" id="A0A3M3QK66"/>
<dbReference type="Proteomes" id="UP000269335">
    <property type="component" value="Unassembled WGS sequence"/>
</dbReference>
<comment type="caution">
    <text evidence="2">The sequence shown here is derived from an EMBL/GenBank/DDBJ whole genome shotgun (WGS) entry which is preliminary data.</text>
</comment>
<name>A0A3M3QK66_PSECA</name>
<evidence type="ECO:0000313" key="4">
    <source>
        <dbReference type="Proteomes" id="UP000270524"/>
    </source>
</evidence>
<protein>
    <submittedName>
        <fullName evidence="2">Uncharacterized protein</fullName>
    </submittedName>
</protein>
<reference evidence="3 4" key="1">
    <citation type="submission" date="2018-08" db="EMBL/GenBank/DDBJ databases">
        <title>Recombination of ecologically and evolutionarily significant loci maintains genetic cohesion in the Pseudomonas syringae species complex.</title>
        <authorList>
            <person name="Dillon M."/>
            <person name="Thakur S."/>
            <person name="Almeida R.N.D."/>
            <person name="Weir B.S."/>
            <person name="Guttman D.S."/>
        </authorList>
    </citation>
    <scope>NUCLEOTIDE SEQUENCE [LARGE SCALE GENOMIC DNA]</scope>
    <source>
        <strain evidence="1 3">ICMP 15201</strain>
        <strain evidence="2 4">ICMP 15203</strain>
    </source>
</reference>